<proteinExistence type="predicted"/>
<name>A0A197JUA5_9FUNG</name>
<feature type="compositionally biased region" description="Low complexity" evidence="1">
    <location>
        <begin position="502"/>
        <end position="523"/>
    </location>
</feature>
<dbReference type="Proteomes" id="UP000078512">
    <property type="component" value="Unassembled WGS sequence"/>
</dbReference>
<dbReference type="AlphaFoldDB" id="A0A197JUA5"/>
<dbReference type="EMBL" id="KV442053">
    <property type="protein sequence ID" value="OAQ27884.1"/>
    <property type="molecule type" value="Genomic_DNA"/>
</dbReference>
<dbReference type="SUPFAM" id="SSF52047">
    <property type="entry name" value="RNI-like"/>
    <property type="match status" value="1"/>
</dbReference>
<feature type="compositionally biased region" description="Basic and acidic residues" evidence="1">
    <location>
        <begin position="74"/>
        <end position="89"/>
    </location>
</feature>
<accession>A0A197JUA5</accession>
<dbReference type="OrthoDB" id="2359366at2759"/>
<sequence length="632" mass="72722">MLKPLVKAHGHLIRRFSCRALDKTLLTTLVEHCPLLEEVVLGLGKGAFWMEYEYLERMFRTLSQTRFQWDGQDRDRLPQQEHGHGEKSVEQNQSSGAVMRQLRKVEIDIDMEYLKPTMLWSLCHIPHLTDLNINARGTIGQDRSSWYLESLTLSLLECCPGVEKFRIYYSPQKMKYHPEGYRSRFKERVWEPMQDGRGPPLVPRDALVKLDVASSFGQGEEIGLGVEDKRRQRSLSPEAATNMGSKPGTKAASGKEEDIVSRPFILRQLELRGYHAEMNTLLHLFKRCPLLEQLSLFQSWSAVHSAHWHALSTHCQQTLRSIRLSAYNFNHYEVDDLNISTFLTLFPQLELLQVVDYPHQQLNLEAFDSSLSKFELEHQGRPHPLKAFCVTGNFEQMLIRLFDIISCPSLKCLESLKVGYTYRSLRYHELRETPETSDLGTHYDFTRSWEAVGRTLVRLDLHGLFFPDKQVTAKFFRKLEGFRSLRVLRASVHHFQDIISTSSSYGSSTSTSTPPSMSPSATTKDGTQSCKPEILPIANYRFPSIQDLLVGYRRSQMMMRSIINNPAYSSERERLSINQVLFLLAATPSLKNLLLQSQSVDDATAAIVRRLFRGVYVDTNYPDYLPWFDTLN</sequence>
<evidence type="ECO:0000256" key="1">
    <source>
        <dbReference type="SAM" id="MobiDB-lite"/>
    </source>
</evidence>
<evidence type="ECO:0000313" key="3">
    <source>
        <dbReference type="Proteomes" id="UP000078512"/>
    </source>
</evidence>
<dbReference type="Gene3D" id="3.80.10.10">
    <property type="entry name" value="Ribonuclease Inhibitor"/>
    <property type="match status" value="1"/>
</dbReference>
<feature type="region of interest" description="Disordered" evidence="1">
    <location>
        <begin position="74"/>
        <end position="96"/>
    </location>
</feature>
<protein>
    <recommendedName>
        <fullName evidence="4">F-box domain-containing protein</fullName>
    </recommendedName>
</protein>
<evidence type="ECO:0000313" key="2">
    <source>
        <dbReference type="EMBL" id="OAQ27884.1"/>
    </source>
</evidence>
<organism evidence="2 3">
    <name type="scientific">Linnemannia elongata AG-77</name>
    <dbReference type="NCBI Taxonomy" id="1314771"/>
    <lineage>
        <taxon>Eukaryota</taxon>
        <taxon>Fungi</taxon>
        <taxon>Fungi incertae sedis</taxon>
        <taxon>Mucoromycota</taxon>
        <taxon>Mortierellomycotina</taxon>
        <taxon>Mortierellomycetes</taxon>
        <taxon>Mortierellales</taxon>
        <taxon>Mortierellaceae</taxon>
        <taxon>Linnemannia</taxon>
    </lineage>
</organism>
<keyword evidence="3" id="KW-1185">Reference proteome</keyword>
<dbReference type="InterPro" id="IPR032675">
    <property type="entry name" value="LRR_dom_sf"/>
</dbReference>
<reference evidence="2 3" key="1">
    <citation type="submission" date="2016-05" db="EMBL/GenBank/DDBJ databases">
        <title>Genome sequencing reveals origins of a unique bacterial endosymbiosis in the earliest lineages of terrestrial Fungi.</title>
        <authorList>
            <consortium name="DOE Joint Genome Institute"/>
            <person name="Uehling J."/>
            <person name="Gryganskyi A."/>
            <person name="Hameed K."/>
            <person name="Tschaplinski T."/>
            <person name="Misztal P."/>
            <person name="Wu S."/>
            <person name="Desiro A."/>
            <person name="Vande Pol N."/>
            <person name="Du Z.-Y."/>
            <person name="Zienkiewicz A."/>
            <person name="Zienkiewicz K."/>
            <person name="Morin E."/>
            <person name="Tisserant E."/>
            <person name="Splivallo R."/>
            <person name="Hainaut M."/>
            <person name="Henrissat B."/>
            <person name="Ohm R."/>
            <person name="Kuo A."/>
            <person name="Yan J."/>
            <person name="Lipzen A."/>
            <person name="Nolan M."/>
            <person name="Labutti K."/>
            <person name="Barry K."/>
            <person name="Goldstein A."/>
            <person name="Labbe J."/>
            <person name="Schadt C."/>
            <person name="Tuskan G."/>
            <person name="Grigoriev I."/>
            <person name="Martin F."/>
            <person name="Vilgalys R."/>
            <person name="Bonito G."/>
        </authorList>
    </citation>
    <scope>NUCLEOTIDE SEQUENCE [LARGE SCALE GENOMIC DNA]</scope>
    <source>
        <strain evidence="2 3">AG-77</strain>
    </source>
</reference>
<evidence type="ECO:0008006" key="4">
    <source>
        <dbReference type="Google" id="ProtNLM"/>
    </source>
</evidence>
<feature type="region of interest" description="Disordered" evidence="1">
    <location>
        <begin position="502"/>
        <end position="528"/>
    </location>
</feature>
<feature type="region of interest" description="Disordered" evidence="1">
    <location>
        <begin position="227"/>
        <end position="256"/>
    </location>
</feature>
<gene>
    <name evidence="2" type="ORF">K457DRAFT_20884</name>
</gene>